<dbReference type="AlphaFoldDB" id="A0A9W7ZZK8"/>
<proteinExistence type="predicted"/>
<evidence type="ECO:0000313" key="2">
    <source>
        <dbReference type="Proteomes" id="UP001150538"/>
    </source>
</evidence>
<dbReference type="EMBL" id="JANBPU010000020">
    <property type="protein sequence ID" value="KAJ1919905.1"/>
    <property type="molecule type" value="Genomic_DNA"/>
</dbReference>
<reference evidence="1" key="1">
    <citation type="submission" date="2022-07" db="EMBL/GenBank/DDBJ databases">
        <title>Phylogenomic reconstructions and comparative analyses of Kickxellomycotina fungi.</title>
        <authorList>
            <person name="Reynolds N.K."/>
            <person name="Stajich J.E."/>
            <person name="Barry K."/>
            <person name="Grigoriev I.V."/>
            <person name="Crous P."/>
            <person name="Smith M.E."/>
        </authorList>
    </citation>
    <scope>NUCLEOTIDE SEQUENCE</scope>
    <source>
        <strain evidence="1">NBRC 100468</strain>
    </source>
</reference>
<evidence type="ECO:0000313" key="1">
    <source>
        <dbReference type="EMBL" id="KAJ1919905.1"/>
    </source>
</evidence>
<protein>
    <submittedName>
        <fullName evidence="1">Uncharacterized protein</fullName>
    </submittedName>
</protein>
<keyword evidence="2" id="KW-1185">Reference proteome</keyword>
<organism evidence="1 2">
    <name type="scientific">Mycoemilia scoparia</name>
    <dbReference type="NCBI Taxonomy" id="417184"/>
    <lineage>
        <taxon>Eukaryota</taxon>
        <taxon>Fungi</taxon>
        <taxon>Fungi incertae sedis</taxon>
        <taxon>Zoopagomycota</taxon>
        <taxon>Kickxellomycotina</taxon>
        <taxon>Kickxellomycetes</taxon>
        <taxon>Kickxellales</taxon>
        <taxon>Kickxellaceae</taxon>
        <taxon>Mycoemilia</taxon>
    </lineage>
</organism>
<sequence length="157" mass="16656">MSSGGKQGSSFALSDNPVSPLGLGPGAATLCLLHPFLSLWGSKDKENGQDQEVGELALHLCQGQCVPWCSCLNPIPDTNARNHSNLCTATYDAYAAYPQPLVFGSCGKAMDPPILAFDCPIDGNKALDSDLPKSWLIDGSCLWWAFGAPAKDDTGRR</sequence>
<comment type="caution">
    <text evidence="1">The sequence shown here is derived from an EMBL/GenBank/DDBJ whole genome shotgun (WGS) entry which is preliminary data.</text>
</comment>
<name>A0A9W7ZZK8_9FUNG</name>
<dbReference type="Proteomes" id="UP001150538">
    <property type="component" value="Unassembled WGS sequence"/>
</dbReference>
<gene>
    <name evidence="1" type="ORF">H4219_001685</name>
</gene>
<accession>A0A9W7ZZK8</accession>